<evidence type="ECO:0000313" key="3">
    <source>
        <dbReference type="Proteomes" id="UP000565579"/>
    </source>
</evidence>
<dbReference type="RefSeq" id="WP_185107554.1">
    <property type="nucleotide sequence ID" value="NZ_BAAAXY010000032.1"/>
</dbReference>
<proteinExistence type="predicted"/>
<keyword evidence="3" id="KW-1185">Reference proteome</keyword>
<sequence>MAVPGASLLRRTMDMTILGHALLDAAAEQWLFRARINRSRPAVHEVIARGANRPDLAAPAAPNGGRRCARSGVRSREW</sequence>
<organism evidence="2 3">
    <name type="scientific">Nonomuraea rubra</name>
    <dbReference type="NCBI Taxonomy" id="46180"/>
    <lineage>
        <taxon>Bacteria</taxon>
        <taxon>Bacillati</taxon>
        <taxon>Actinomycetota</taxon>
        <taxon>Actinomycetes</taxon>
        <taxon>Streptosporangiales</taxon>
        <taxon>Streptosporangiaceae</taxon>
        <taxon>Nonomuraea</taxon>
    </lineage>
</organism>
<accession>A0A7X0P1D2</accession>
<protein>
    <submittedName>
        <fullName evidence="2">Uncharacterized protein</fullName>
    </submittedName>
</protein>
<reference evidence="2 3" key="1">
    <citation type="submission" date="2020-08" db="EMBL/GenBank/DDBJ databases">
        <title>Sequencing the genomes of 1000 actinobacteria strains.</title>
        <authorList>
            <person name="Klenk H.-P."/>
        </authorList>
    </citation>
    <scope>NUCLEOTIDE SEQUENCE [LARGE SCALE GENOMIC DNA]</scope>
    <source>
        <strain evidence="2 3">DSM 43768</strain>
    </source>
</reference>
<dbReference type="EMBL" id="JACHMI010000001">
    <property type="protein sequence ID" value="MBB6553387.1"/>
    <property type="molecule type" value="Genomic_DNA"/>
</dbReference>
<name>A0A7X0P1D2_9ACTN</name>
<evidence type="ECO:0000256" key="1">
    <source>
        <dbReference type="SAM" id="MobiDB-lite"/>
    </source>
</evidence>
<dbReference type="Proteomes" id="UP000565579">
    <property type="component" value="Unassembled WGS sequence"/>
</dbReference>
<gene>
    <name evidence="2" type="ORF">HD593_008182</name>
</gene>
<comment type="caution">
    <text evidence="2">The sequence shown here is derived from an EMBL/GenBank/DDBJ whole genome shotgun (WGS) entry which is preliminary data.</text>
</comment>
<evidence type="ECO:0000313" key="2">
    <source>
        <dbReference type="EMBL" id="MBB6553387.1"/>
    </source>
</evidence>
<feature type="region of interest" description="Disordered" evidence="1">
    <location>
        <begin position="55"/>
        <end position="78"/>
    </location>
</feature>
<dbReference type="AlphaFoldDB" id="A0A7X0P1D2"/>